<name>A0A136IZM7_9PEZI</name>
<keyword evidence="1" id="KW-0732">Signal</keyword>
<dbReference type="InParanoid" id="A0A136IZM7"/>
<organism evidence="2 3">
    <name type="scientific">Microdochium bolleyi</name>
    <dbReference type="NCBI Taxonomy" id="196109"/>
    <lineage>
        <taxon>Eukaryota</taxon>
        <taxon>Fungi</taxon>
        <taxon>Dikarya</taxon>
        <taxon>Ascomycota</taxon>
        <taxon>Pezizomycotina</taxon>
        <taxon>Sordariomycetes</taxon>
        <taxon>Xylariomycetidae</taxon>
        <taxon>Xylariales</taxon>
        <taxon>Microdochiaceae</taxon>
        <taxon>Microdochium</taxon>
    </lineage>
</organism>
<dbReference type="Pfam" id="PF09996">
    <property type="entry name" value="DUF2237"/>
    <property type="match status" value="1"/>
</dbReference>
<dbReference type="PROSITE" id="PS51257">
    <property type="entry name" value="PROKAR_LIPOPROTEIN"/>
    <property type="match status" value="1"/>
</dbReference>
<proteinExistence type="predicted"/>
<protein>
    <submittedName>
        <fullName evidence="2">Uncharacterized protein</fullName>
    </submittedName>
</protein>
<dbReference type="Proteomes" id="UP000070501">
    <property type="component" value="Unassembled WGS sequence"/>
</dbReference>
<evidence type="ECO:0000313" key="2">
    <source>
        <dbReference type="EMBL" id="KXJ90206.1"/>
    </source>
</evidence>
<gene>
    <name evidence="2" type="ORF">Micbo1qcDRAFT_205824</name>
</gene>
<dbReference type="EMBL" id="KQ964253">
    <property type="protein sequence ID" value="KXJ90206.1"/>
    <property type="molecule type" value="Genomic_DNA"/>
</dbReference>
<evidence type="ECO:0000256" key="1">
    <source>
        <dbReference type="SAM" id="SignalP"/>
    </source>
</evidence>
<dbReference type="InterPro" id="IPR018714">
    <property type="entry name" value="DUF2237"/>
</dbReference>
<dbReference type="OrthoDB" id="1517790at2759"/>
<dbReference type="Gene3D" id="3.30.56.110">
    <property type="entry name" value="Protein of unknown function DUF2237"/>
    <property type="match status" value="1"/>
</dbReference>
<keyword evidence="3" id="KW-1185">Reference proteome</keyword>
<feature type="chain" id="PRO_5007293311" evidence="1">
    <location>
        <begin position="27"/>
        <end position="198"/>
    </location>
</feature>
<dbReference type="PANTHER" id="PTHR37466:SF1">
    <property type="entry name" value="SLR1628 PROTEIN"/>
    <property type="match status" value="1"/>
</dbReference>
<dbReference type="AlphaFoldDB" id="A0A136IZM7"/>
<reference evidence="3" key="1">
    <citation type="submission" date="2016-02" db="EMBL/GenBank/DDBJ databases">
        <title>Draft genome sequence of Microdochium bolleyi, a fungal endophyte of beachgrass.</title>
        <authorList>
            <consortium name="DOE Joint Genome Institute"/>
            <person name="David A.S."/>
            <person name="May G."/>
            <person name="Haridas S."/>
            <person name="Lim J."/>
            <person name="Wang M."/>
            <person name="Labutti K."/>
            <person name="Lipzen A."/>
            <person name="Barry K."/>
            <person name="Grigoriev I.V."/>
        </authorList>
    </citation>
    <scope>NUCLEOTIDE SEQUENCE [LARGE SCALE GENOMIC DNA]</scope>
    <source>
        <strain evidence="3">J235TASD1</strain>
    </source>
</reference>
<feature type="signal peptide" evidence="1">
    <location>
        <begin position="1"/>
        <end position="26"/>
    </location>
</feature>
<dbReference type="PANTHER" id="PTHR37466">
    <property type="entry name" value="SLR1628 PROTEIN"/>
    <property type="match status" value="1"/>
</dbReference>
<sequence length="198" mass="21704">MRTHTKILPLVSLLLLLACELDTTRAELSPPQVDYDIANDVNSDGLPSPMNTYRFAAMASNLNVFKQPLKLFSQQPMTGFFRDGYCRTTTDGPGSSTVAADPGNHAVAGIVTDEFLDFSASRGNDLRTVGLSGGCRWCLCTSRWLEAYQAFRAGRISEMGVPRVDLHATEDSALAKVDLEVFKRFEVKHEDVSPRGGN</sequence>
<evidence type="ECO:0000313" key="3">
    <source>
        <dbReference type="Proteomes" id="UP000070501"/>
    </source>
</evidence>
<accession>A0A136IZM7</accession>